<keyword evidence="1" id="KW-0805">Transcription regulation</keyword>
<protein>
    <submittedName>
        <fullName evidence="5">DNA-binding NarL/FixJ family response regulator</fullName>
    </submittedName>
</protein>
<evidence type="ECO:0000313" key="5">
    <source>
        <dbReference type="EMBL" id="RKT56750.1"/>
    </source>
</evidence>
<sequence length="207" mass="21918">MKQVRVVVQATDPLTAAGLAGSLDERAEIEVLPRTRAADADVFVVATDRTGSDTVALLRAADAEHQRPRVLVTGAVDPVGLLAMVESGVVVVLYRAATTGDVLARAVRDAAAGRGALPPDLLGTMLQQVRTLQREVLAPHGLSSSGLTPREVDVLRLLADGHDTAEIAERLRYSERTVKNVIHTMLIRLGLGNRAHAVAYAVRAGSI</sequence>
<accession>A0A495W6N9</accession>
<dbReference type="Proteomes" id="UP000282084">
    <property type="component" value="Unassembled WGS sequence"/>
</dbReference>
<evidence type="ECO:0000313" key="6">
    <source>
        <dbReference type="Proteomes" id="UP000282084"/>
    </source>
</evidence>
<dbReference type="OrthoDB" id="4309410at2"/>
<feature type="domain" description="HTH luxR-type" evidence="4">
    <location>
        <begin position="140"/>
        <end position="205"/>
    </location>
</feature>
<keyword evidence="2 5" id="KW-0238">DNA-binding</keyword>
<evidence type="ECO:0000256" key="2">
    <source>
        <dbReference type="ARBA" id="ARBA00023125"/>
    </source>
</evidence>
<evidence type="ECO:0000256" key="3">
    <source>
        <dbReference type="ARBA" id="ARBA00023163"/>
    </source>
</evidence>
<keyword evidence="3" id="KW-0804">Transcription</keyword>
<dbReference type="SUPFAM" id="SSF46894">
    <property type="entry name" value="C-terminal effector domain of the bipartite response regulators"/>
    <property type="match status" value="1"/>
</dbReference>
<organism evidence="5 6">
    <name type="scientific">Saccharothrix australiensis</name>
    <dbReference type="NCBI Taxonomy" id="2072"/>
    <lineage>
        <taxon>Bacteria</taxon>
        <taxon>Bacillati</taxon>
        <taxon>Actinomycetota</taxon>
        <taxon>Actinomycetes</taxon>
        <taxon>Pseudonocardiales</taxon>
        <taxon>Pseudonocardiaceae</taxon>
        <taxon>Saccharothrix</taxon>
    </lineage>
</organism>
<dbReference type="PRINTS" id="PR00038">
    <property type="entry name" value="HTHLUXR"/>
</dbReference>
<dbReference type="PROSITE" id="PS50043">
    <property type="entry name" value="HTH_LUXR_2"/>
    <property type="match status" value="1"/>
</dbReference>
<dbReference type="SMART" id="SM00421">
    <property type="entry name" value="HTH_LUXR"/>
    <property type="match status" value="1"/>
</dbReference>
<comment type="caution">
    <text evidence="5">The sequence shown here is derived from an EMBL/GenBank/DDBJ whole genome shotgun (WGS) entry which is preliminary data.</text>
</comment>
<dbReference type="PANTHER" id="PTHR44688:SF16">
    <property type="entry name" value="DNA-BINDING TRANSCRIPTIONAL ACTIVATOR DEVR_DOSR"/>
    <property type="match status" value="1"/>
</dbReference>
<reference evidence="5 6" key="1">
    <citation type="submission" date="2018-10" db="EMBL/GenBank/DDBJ databases">
        <title>Sequencing the genomes of 1000 actinobacteria strains.</title>
        <authorList>
            <person name="Klenk H.-P."/>
        </authorList>
    </citation>
    <scope>NUCLEOTIDE SEQUENCE [LARGE SCALE GENOMIC DNA]</scope>
    <source>
        <strain evidence="5 6">DSM 43800</strain>
    </source>
</reference>
<evidence type="ECO:0000259" key="4">
    <source>
        <dbReference type="PROSITE" id="PS50043"/>
    </source>
</evidence>
<dbReference type="InterPro" id="IPR000792">
    <property type="entry name" value="Tscrpt_reg_LuxR_C"/>
</dbReference>
<dbReference type="PANTHER" id="PTHR44688">
    <property type="entry name" value="DNA-BINDING TRANSCRIPTIONAL ACTIVATOR DEVR_DOSR"/>
    <property type="match status" value="1"/>
</dbReference>
<dbReference type="InterPro" id="IPR016032">
    <property type="entry name" value="Sig_transdc_resp-reg_C-effctor"/>
</dbReference>
<dbReference type="Pfam" id="PF00196">
    <property type="entry name" value="GerE"/>
    <property type="match status" value="1"/>
</dbReference>
<dbReference type="CDD" id="cd06170">
    <property type="entry name" value="LuxR_C_like"/>
    <property type="match status" value="1"/>
</dbReference>
<dbReference type="Gene3D" id="3.40.50.2300">
    <property type="match status" value="1"/>
</dbReference>
<evidence type="ECO:0000256" key="1">
    <source>
        <dbReference type="ARBA" id="ARBA00023015"/>
    </source>
</evidence>
<proteinExistence type="predicted"/>
<dbReference type="GO" id="GO:0006355">
    <property type="term" value="P:regulation of DNA-templated transcription"/>
    <property type="evidence" value="ECO:0007669"/>
    <property type="project" value="InterPro"/>
</dbReference>
<dbReference type="AlphaFoldDB" id="A0A495W6N9"/>
<name>A0A495W6N9_9PSEU</name>
<dbReference type="GO" id="GO:0003677">
    <property type="term" value="F:DNA binding"/>
    <property type="evidence" value="ECO:0007669"/>
    <property type="project" value="UniProtKB-KW"/>
</dbReference>
<dbReference type="EMBL" id="RBXO01000001">
    <property type="protein sequence ID" value="RKT56750.1"/>
    <property type="molecule type" value="Genomic_DNA"/>
</dbReference>
<gene>
    <name evidence="5" type="ORF">C8E97_5460</name>
</gene>
<keyword evidence="6" id="KW-1185">Reference proteome</keyword>